<feature type="compositionally biased region" description="Basic and acidic residues" evidence="2">
    <location>
        <begin position="1461"/>
        <end position="1471"/>
    </location>
</feature>
<feature type="compositionally biased region" description="Polar residues" evidence="2">
    <location>
        <begin position="1201"/>
        <end position="1218"/>
    </location>
</feature>
<feature type="region of interest" description="Disordered" evidence="2">
    <location>
        <begin position="1724"/>
        <end position="1759"/>
    </location>
</feature>
<feature type="compositionally biased region" description="Polar residues" evidence="2">
    <location>
        <begin position="1339"/>
        <end position="1359"/>
    </location>
</feature>
<feature type="compositionally biased region" description="Polar residues" evidence="2">
    <location>
        <begin position="228"/>
        <end position="240"/>
    </location>
</feature>
<feature type="compositionally biased region" description="Polar residues" evidence="2">
    <location>
        <begin position="650"/>
        <end position="667"/>
    </location>
</feature>
<feature type="region of interest" description="Disordered" evidence="2">
    <location>
        <begin position="1456"/>
        <end position="1475"/>
    </location>
</feature>
<feature type="compositionally biased region" description="Basic and acidic residues" evidence="2">
    <location>
        <begin position="1795"/>
        <end position="1804"/>
    </location>
</feature>
<feature type="region of interest" description="Disordered" evidence="2">
    <location>
        <begin position="268"/>
        <end position="337"/>
    </location>
</feature>
<feature type="region of interest" description="Disordered" evidence="2">
    <location>
        <begin position="1775"/>
        <end position="1919"/>
    </location>
</feature>
<evidence type="ECO:0000313" key="4">
    <source>
        <dbReference type="Proteomes" id="UP000644660"/>
    </source>
</evidence>
<feature type="region of interest" description="Disordered" evidence="2">
    <location>
        <begin position="414"/>
        <end position="507"/>
    </location>
</feature>
<feature type="region of interest" description="Disordered" evidence="2">
    <location>
        <begin position="647"/>
        <end position="667"/>
    </location>
</feature>
<evidence type="ECO:0000313" key="3">
    <source>
        <dbReference type="EMBL" id="CAB4252685.1"/>
    </source>
</evidence>
<feature type="compositionally biased region" description="Basic and acidic residues" evidence="2">
    <location>
        <begin position="1840"/>
        <end position="1867"/>
    </location>
</feature>
<evidence type="ECO:0000256" key="2">
    <source>
        <dbReference type="SAM" id="MobiDB-lite"/>
    </source>
</evidence>
<feature type="compositionally biased region" description="Acidic residues" evidence="2">
    <location>
        <begin position="320"/>
        <end position="335"/>
    </location>
</feature>
<feature type="compositionally biased region" description="Basic residues" evidence="2">
    <location>
        <begin position="1868"/>
        <end position="1884"/>
    </location>
</feature>
<feature type="compositionally biased region" description="Basic and acidic residues" evidence="2">
    <location>
        <begin position="277"/>
        <end position="290"/>
    </location>
</feature>
<feature type="compositionally biased region" description="Basic and acidic residues" evidence="2">
    <location>
        <begin position="494"/>
        <end position="507"/>
    </location>
</feature>
<gene>
    <name evidence="3" type="ORF">KABA2_02S02024</name>
</gene>
<feature type="compositionally biased region" description="Acidic residues" evidence="2">
    <location>
        <begin position="1805"/>
        <end position="1820"/>
    </location>
</feature>
<feature type="compositionally biased region" description="Basic and acidic residues" evidence="2">
    <location>
        <begin position="471"/>
        <end position="481"/>
    </location>
</feature>
<feature type="compositionally biased region" description="Basic and acidic residues" evidence="2">
    <location>
        <begin position="1740"/>
        <end position="1756"/>
    </location>
</feature>
<dbReference type="OrthoDB" id="4070768at2759"/>
<feature type="region of interest" description="Disordered" evidence="2">
    <location>
        <begin position="1076"/>
        <end position="1111"/>
    </location>
</feature>
<dbReference type="GeneID" id="64855819"/>
<accession>A0A8H2ZFT2</accession>
<feature type="compositionally biased region" description="Acidic residues" evidence="2">
    <location>
        <begin position="482"/>
        <end position="493"/>
    </location>
</feature>
<comment type="caution">
    <text evidence="3">The sequence shown here is derived from an EMBL/GenBank/DDBJ whole genome shotgun (WGS) entry which is preliminary data.</text>
</comment>
<protein>
    <submittedName>
        <fullName evidence="3">Similar to Saccharomyces cerevisiae YMR219W ESC1 Protein localized to the nuclear periphery, involved in telomeric silencing</fullName>
    </submittedName>
</protein>
<organism evidence="3 4">
    <name type="scientific">Maudiozyma barnettii</name>
    <dbReference type="NCBI Taxonomy" id="61262"/>
    <lineage>
        <taxon>Eukaryota</taxon>
        <taxon>Fungi</taxon>
        <taxon>Dikarya</taxon>
        <taxon>Ascomycota</taxon>
        <taxon>Saccharomycotina</taxon>
        <taxon>Saccharomycetes</taxon>
        <taxon>Saccharomycetales</taxon>
        <taxon>Saccharomycetaceae</taxon>
        <taxon>Maudiozyma</taxon>
    </lineage>
</organism>
<evidence type="ECO:0000256" key="1">
    <source>
        <dbReference type="SAM" id="Coils"/>
    </source>
</evidence>
<feature type="compositionally biased region" description="Polar residues" evidence="2">
    <location>
        <begin position="434"/>
        <end position="443"/>
    </location>
</feature>
<feature type="region of interest" description="Disordered" evidence="2">
    <location>
        <begin position="1339"/>
        <end position="1361"/>
    </location>
</feature>
<keyword evidence="1" id="KW-0175">Coiled coil</keyword>
<feature type="compositionally biased region" description="Basic and acidic residues" evidence="2">
    <location>
        <begin position="1775"/>
        <end position="1787"/>
    </location>
</feature>
<feature type="region of interest" description="Disordered" evidence="2">
    <location>
        <begin position="200"/>
        <end position="247"/>
    </location>
</feature>
<dbReference type="Proteomes" id="UP000644660">
    <property type="component" value="Unassembled WGS sequence"/>
</dbReference>
<feature type="compositionally biased region" description="Acidic residues" evidence="2">
    <location>
        <begin position="445"/>
        <end position="454"/>
    </location>
</feature>
<name>A0A8H2ZFT2_9SACH</name>
<feature type="compositionally biased region" description="Polar residues" evidence="2">
    <location>
        <begin position="414"/>
        <end position="426"/>
    </location>
</feature>
<reference evidence="3 4" key="1">
    <citation type="submission" date="2020-05" db="EMBL/GenBank/DDBJ databases">
        <authorList>
            <person name="Casaregola S."/>
            <person name="Devillers H."/>
            <person name="Grondin C."/>
        </authorList>
    </citation>
    <scope>NUCLEOTIDE SEQUENCE [LARGE SCALE GENOMIC DNA]</scope>
    <source>
        <strain evidence="3 4">CLIB 1767</strain>
    </source>
</reference>
<sequence length="1919" mass="215873">MSKDNSEKIEKLKLTTPRRHVKKYISPFQHRKASGLTLMNNGRSSYNKNYKVNKRPLSNGQYRQLARERQIDNIHHDSSQTLKWMGSFISRAKNVLKTLREEDLQLQEQLYENSRRKELRSMHIQSILDKNIDNYESKSTTASSDVKETIETSADISNDMNELENEINISANDNALVILTDSEPEEDQIIDEDQLDIEEEEQHAATDESQPVEKEEDVDIFGEESEYNSDLSANETPELTNSIEEANELLSSNESIIYEDEEAAVQLDSQAYVSPKEAQEDSYVEHKTSEEGQPSEEEDNISIVDSNNSDMSREEGEGYYNEEDEEKEYSDEDEPTSQQYQINININDNAMQYPMMSQETVNNNDHFLQSDIQKIAHQAIFGNSHGQDHLGYNSQTGDNGISNEEILHGSAQFSYSEGNHDTSSANYEDDYDENVSQSDNRTNISDEDIEEEPEVIYQVHHDEEISNVSGKNKDTEKKHDDGDESIEIDVESENESKEGTSMSDEYHYDSDSNQLNNEITEVSNEIPHGGQLSGGVHSIADIISSIPHNIVLHYDNPSIPLESNERETNTEENIDGSINIGEDRVVDNLPLYSDKIYHEVHEEHPEDHLEEDDDQQGYSNVLLNNISNAEQESQSFNPVVKQVVGERKGTNGNNTLGKAETSNQTQDIFSKNTLEHFDVENDEIMESTHEQNEQKEASPVSVARTHTHASFVNDDTSMYFTVDEGNTSLLDTHVGPVVEDHPTNTEEKYKIEISESIYDLSDVNQRSVLGENDLKYSSPFGSDPFSVRNNVSDVKSLIKETLRSITETEGTAQTHVSQMKDDIQVKTSIETCVIKDNGDIASKDEVNNTDVNELPLTQYNKLEVDNLNEGHFQNFTYIPHEKDDSQVVENAIPQDENVLVSSLSDKEEETHGISPQKDMLILLADVAQNETAEKKRLANDSKAKLEAHSQLISVENSKGVIQESDEGDNAAHSVTSRNVISEQIEYDRSSDINIEEDEIDDTSSDADDEMITALQDEEENYDISHSEHNLEILPGEGQAMSLSPEHLNSPAFHILGEAVHATNILEAQIEYPTPMESAASSDIRNEPAPLEDNNDEEIPTADNGIISEEPIEERESFTSLMFEDESSSGNKEGGDDIDVEMLDSSDVDLGEELHEQKKQNIVQKIFRAPLNTIKYIAGNFHRITNVTGNFVDELNAYPSESDANGSNNEGSSQNTGDSDSMGGDDINGYSSGELDPKLLITYGSVLDVKDDSLQIVNPDNTHNRDAYEDVEILDDTVSAIPEMLYQLNKQDTSNKNGTPIADFTETSEKNTSPQLSHKELTIHSFEHSEGIDNAAISTDVISNDNGGTQSSMDLDSNPPSDVELKNRIQILEKETKDELIQNNQDSVIKPSSGFENTYSNDLKQSINIHRSNVDNNKELGDLNPGRSVIGDGTSVEGPFGNPIDNTTTDEIENENINTSHSTEESTAHEELTNTDLRINQISDEDTAHENTANEGHVSNAEDEDMEQAFVINPNVTDDSTANEDNVNEINPNHNLEQGNNQEMERENTTSHVTTLPTSYLESDMANSNQEQSAIVSTAEMSALSDVSGDDSKYYGTRNVRITLSSHSNDEECKSDNSQYKLEKEPEVDMDDFAINNQQEKRLNFSAPLANEEELTKNNDEISNNHISTDDLEVMRDVKEQNVTDASDTLPKERSLMDINVIHLDDNENQVQSLPENVSNILEIQNGDTDHSNNDVDDNDMQDKPTKEENHESKELDNILAPSIGNYLMHRTEELDNSIDKKENERSINIDVETNQPDKLEKNENEEVDVQVYEQVDEENVEETKTKLPQESETGQIGAQKDIHDDKVNHEREGEHSLTTEDSKEDKPSKKKNKRRTRNFRKRKRAITDNSSSEGPFKRTRRGVLEKKNVFERRTRSSKK</sequence>
<feature type="region of interest" description="Disordered" evidence="2">
    <location>
        <begin position="1415"/>
        <end position="1449"/>
    </location>
</feature>
<feature type="compositionally biased region" description="Acidic residues" evidence="2">
    <location>
        <begin position="214"/>
        <end position="227"/>
    </location>
</feature>
<feature type="region of interest" description="Disordered" evidence="2">
    <location>
        <begin position="1197"/>
        <end position="1230"/>
    </location>
</feature>
<feature type="coiled-coil region" evidence="1">
    <location>
        <begin position="146"/>
        <end position="173"/>
    </location>
</feature>
<feature type="compositionally biased region" description="Basic and acidic residues" evidence="2">
    <location>
        <begin position="1902"/>
        <end position="1919"/>
    </location>
</feature>
<dbReference type="EMBL" id="CAEFZW010000002">
    <property type="protein sequence ID" value="CAB4252685.1"/>
    <property type="molecule type" value="Genomic_DNA"/>
</dbReference>
<keyword evidence="4" id="KW-1185">Reference proteome</keyword>
<proteinExistence type="predicted"/>
<dbReference type="RefSeq" id="XP_041404723.1">
    <property type="nucleotide sequence ID" value="XM_041548789.1"/>
</dbReference>